<organism evidence="4 6">
    <name type="scientific">Bacteroides fragilis</name>
    <dbReference type="NCBI Taxonomy" id="817"/>
    <lineage>
        <taxon>Bacteria</taxon>
        <taxon>Pseudomonadati</taxon>
        <taxon>Bacteroidota</taxon>
        <taxon>Bacteroidia</taxon>
        <taxon>Bacteroidales</taxon>
        <taxon>Bacteroidaceae</taxon>
        <taxon>Bacteroides</taxon>
    </lineage>
</organism>
<gene>
    <name evidence="3" type="ORF">DWW08_19670</name>
    <name evidence="4" type="ORF">DXA27_18575</name>
    <name evidence="2" type="ORF">EC80_014130</name>
</gene>
<evidence type="ECO:0000313" key="7">
    <source>
        <dbReference type="Proteomes" id="UP000286270"/>
    </source>
</evidence>
<keyword evidence="1" id="KW-1133">Transmembrane helix</keyword>
<evidence type="ECO:0000313" key="4">
    <source>
        <dbReference type="EMBL" id="RGY65964.1"/>
    </source>
</evidence>
<protein>
    <recommendedName>
        <fullName evidence="8">Transmembrane protein</fullName>
    </recommendedName>
</protein>
<reference evidence="6 7" key="2">
    <citation type="submission" date="2018-08" db="EMBL/GenBank/DDBJ databases">
        <title>A genome reference for cultivated species of the human gut microbiota.</title>
        <authorList>
            <person name="Zou Y."/>
            <person name="Xue W."/>
            <person name="Luo G."/>
        </authorList>
    </citation>
    <scope>NUCLEOTIDE SEQUENCE [LARGE SCALE GENOMIC DNA]</scope>
    <source>
        <strain evidence="3 7">AF14-26</strain>
        <strain evidence="4 6">OF01-1</strain>
    </source>
</reference>
<keyword evidence="1" id="KW-0812">Transmembrane</keyword>
<dbReference type="EMBL" id="QRZH01000022">
    <property type="protein sequence ID" value="RGV48848.1"/>
    <property type="molecule type" value="Genomic_DNA"/>
</dbReference>
<evidence type="ECO:0000313" key="6">
    <source>
        <dbReference type="Proteomes" id="UP000284614"/>
    </source>
</evidence>
<feature type="transmembrane region" description="Helical" evidence="1">
    <location>
        <begin position="22"/>
        <end position="40"/>
    </location>
</feature>
<reference evidence="2 5" key="3">
    <citation type="submission" date="2019-03" db="EMBL/GenBank/DDBJ databases">
        <title>Complete genome assembly of MDR B. fragilis.</title>
        <authorList>
            <person name="Sydenham T.V."/>
            <person name="Hasman H."/>
            <person name="Justesen U.S."/>
        </authorList>
    </citation>
    <scope>NUCLEOTIDE SEQUENCE [LARGE SCALE GENOMIC DNA]</scope>
    <source>
        <strain evidence="2 5">DCMSKEJBY0001B</strain>
    </source>
</reference>
<proteinExistence type="predicted"/>
<evidence type="ECO:0008006" key="8">
    <source>
        <dbReference type="Google" id="ProtNLM"/>
    </source>
</evidence>
<name>A0A413JUR3_BACFG</name>
<evidence type="ECO:0000313" key="5">
    <source>
        <dbReference type="Proteomes" id="UP000036847"/>
    </source>
</evidence>
<evidence type="ECO:0000313" key="2">
    <source>
        <dbReference type="EMBL" id="QCQ47613.1"/>
    </source>
</evidence>
<dbReference type="Proteomes" id="UP000036847">
    <property type="component" value="Chromosome"/>
</dbReference>
<keyword evidence="1" id="KW-0472">Membrane</keyword>
<dbReference type="OrthoDB" id="1046170at2"/>
<accession>A0A413JUR3</accession>
<dbReference type="Proteomes" id="UP000286270">
    <property type="component" value="Unassembled WGS sequence"/>
</dbReference>
<evidence type="ECO:0000256" key="1">
    <source>
        <dbReference type="SAM" id="Phobius"/>
    </source>
</evidence>
<dbReference type="EMBL" id="CP036546">
    <property type="protein sequence ID" value="QCQ47613.1"/>
    <property type="molecule type" value="Genomic_DNA"/>
</dbReference>
<dbReference type="Proteomes" id="UP000284614">
    <property type="component" value="Unassembled WGS sequence"/>
</dbReference>
<dbReference type="EMBL" id="QSDG01000020">
    <property type="protein sequence ID" value="RGY65964.1"/>
    <property type="molecule type" value="Genomic_DNA"/>
</dbReference>
<dbReference type="AlphaFoldDB" id="A0A413JUR3"/>
<reference evidence="2" key="1">
    <citation type="book" date="2014" name="THE 24TH EUROPEAN CONGRESS OF CLINICAL MICROBIOLOGY AND INFECTIOUS DISEASES" publisher="ECCMID 2014" city="Barcelona, Spain">
        <title>Identification of resistance genes in three multidrug-resistant Bacteroides fragilis isolates by whole genome sequencing.</title>
        <editorList>
            <person name="Unknown"/>
            <person name="A."/>
        </editorList>
        <authorList>
            <person name="Sydenham T.V."/>
            <person name="Hasman H."/>
            <person name="Wang M."/>
            <person name="Soki J."/>
            <person name="Nagy E."/>
            <person name="Justesen U.S."/>
        </authorList>
    </citation>
    <scope>NUCLEOTIDE SEQUENCE</scope>
    <source>
        <strain evidence="2">DCMSKEJBY0001B</strain>
    </source>
</reference>
<evidence type="ECO:0000313" key="3">
    <source>
        <dbReference type="EMBL" id="RGV48848.1"/>
    </source>
</evidence>
<sequence length="67" mass="7937">MSRMGSRVRVPYAPQRRIENKYLALIFNILVLFLCSYLCYTFKNGVHNMRPIISNPCDQSMRNIHVF</sequence>